<keyword evidence="7" id="KW-0406">Ion transport</keyword>
<keyword evidence="5 10" id="KW-0812">Transmembrane</keyword>
<feature type="transmembrane region" description="Helical" evidence="10">
    <location>
        <begin position="351"/>
        <end position="370"/>
    </location>
</feature>
<dbReference type="AlphaFoldDB" id="A0A437JTD0"/>
<keyword evidence="6 10" id="KW-1133">Transmembrane helix</keyword>
<dbReference type="Pfam" id="PF01554">
    <property type="entry name" value="MatE"/>
    <property type="match status" value="2"/>
</dbReference>
<keyword evidence="4" id="KW-1003">Cell membrane</keyword>
<evidence type="ECO:0000256" key="6">
    <source>
        <dbReference type="ARBA" id="ARBA00022989"/>
    </source>
</evidence>
<keyword evidence="2" id="KW-0813">Transport</keyword>
<evidence type="ECO:0000256" key="4">
    <source>
        <dbReference type="ARBA" id="ARBA00022475"/>
    </source>
</evidence>
<keyword evidence="12" id="KW-1185">Reference proteome</keyword>
<dbReference type="GO" id="GO:0015297">
    <property type="term" value="F:antiporter activity"/>
    <property type="evidence" value="ECO:0007669"/>
    <property type="project" value="UniProtKB-KW"/>
</dbReference>
<evidence type="ECO:0000256" key="2">
    <source>
        <dbReference type="ARBA" id="ARBA00022448"/>
    </source>
</evidence>
<dbReference type="PANTHER" id="PTHR43298">
    <property type="entry name" value="MULTIDRUG RESISTANCE PROTEIN NORM-RELATED"/>
    <property type="match status" value="1"/>
</dbReference>
<feature type="transmembrane region" description="Helical" evidence="10">
    <location>
        <begin position="391"/>
        <end position="414"/>
    </location>
</feature>
<protein>
    <recommendedName>
        <fullName evidence="9">Multidrug-efflux transporter</fullName>
    </recommendedName>
</protein>
<dbReference type="NCBIfam" id="TIGR00797">
    <property type="entry name" value="matE"/>
    <property type="match status" value="1"/>
</dbReference>
<evidence type="ECO:0000256" key="5">
    <source>
        <dbReference type="ARBA" id="ARBA00022692"/>
    </source>
</evidence>
<dbReference type="GO" id="GO:0006811">
    <property type="term" value="P:monoatomic ion transport"/>
    <property type="evidence" value="ECO:0007669"/>
    <property type="project" value="UniProtKB-KW"/>
</dbReference>
<keyword evidence="3" id="KW-0050">Antiport</keyword>
<feature type="transmembrane region" description="Helical" evidence="10">
    <location>
        <begin position="12"/>
        <end position="32"/>
    </location>
</feature>
<sequence>MSARRAQNLRRILALAWPVFVGQLAVVGFSTVDTLLVARSSPQDLAAMSVGASIYVTVFIGMMGVVLAIGPIVGQLFGAGDRVQAGRQLHQAAWIALGLSALGSLVLLFPQPFLALAQAPTEVEMRMRGYLQALAVALPAALLMQAYRGFNTAISRPKAVMVLQVSALLVKAPLSALLVFGWPAAGVPALGVVGCGIATAIVMWLQAGVALAVLCLDRFYTPFQLVARGLDAPDWRAIGQQLRLGVPMGLSIMVEVTGFSFMAVFIARLGVTAAAGHQIAANLAALLFMMPLALSSATMTLVAQRVGARDPDDARRLGRHGLQFALVLALGMAGLLWLGRAPVAGLYTSDAAVLAVAVPLLAWVAAFHVADAAQAMAAFVLRAYRIATLPMLIYAGALWGIGLGGGWWLVFVGWDSAPGTWRGPQGYWVAATAGLVVAGVGLLALMARTQRRSRAAPVSPAAAAG</sequence>
<dbReference type="PANTHER" id="PTHR43298:SF2">
    <property type="entry name" value="FMN_FAD EXPORTER YEEO-RELATED"/>
    <property type="match status" value="1"/>
</dbReference>
<dbReference type="EMBL" id="SACT01000006">
    <property type="protein sequence ID" value="RVT50203.1"/>
    <property type="molecule type" value="Genomic_DNA"/>
</dbReference>
<feature type="transmembrane region" description="Helical" evidence="10">
    <location>
        <begin position="89"/>
        <end position="109"/>
    </location>
</feature>
<feature type="transmembrane region" description="Helical" evidence="10">
    <location>
        <begin position="322"/>
        <end position="339"/>
    </location>
</feature>
<accession>A0A437JTD0</accession>
<dbReference type="Proteomes" id="UP000288178">
    <property type="component" value="Unassembled WGS sequence"/>
</dbReference>
<feature type="transmembrane region" description="Helical" evidence="10">
    <location>
        <begin position="244"/>
        <end position="267"/>
    </location>
</feature>
<dbReference type="InterPro" id="IPR050222">
    <property type="entry name" value="MATE_MdtK"/>
</dbReference>
<evidence type="ECO:0000313" key="11">
    <source>
        <dbReference type="EMBL" id="RVT50203.1"/>
    </source>
</evidence>
<comment type="subcellular location">
    <subcellularLocation>
        <location evidence="1">Cell inner membrane</location>
        <topology evidence="1">Multi-pass membrane protein</topology>
    </subcellularLocation>
</comment>
<feature type="transmembrane region" description="Helical" evidence="10">
    <location>
        <begin position="279"/>
        <end position="302"/>
    </location>
</feature>
<proteinExistence type="predicted"/>
<evidence type="ECO:0000256" key="3">
    <source>
        <dbReference type="ARBA" id="ARBA00022449"/>
    </source>
</evidence>
<dbReference type="OrthoDB" id="9780160at2"/>
<dbReference type="PIRSF" id="PIRSF006603">
    <property type="entry name" value="DinF"/>
    <property type="match status" value="1"/>
</dbReference>
<evidence type="ECO:0000256" key="9">
    <source>
        <dbReference type="ARBA" id="ARBA00031636"/>
    </source>
</evidence>
<evidence type="ECO:0000256" key="8">
    <source>
        <dbReference type="ARBA" id="ARBA00023136"/>
    </source>
</evidence>
<feature type="transmembrane region" description="Helical" evidence="10">
    <location>
        <begin position="129"/>
        <end position="147"/>
    </location>
</feature>
<evidence type="ECO:0000256" key="1">
    <source>
        <dbReference type="ARBA" id="ARBA00004429"/>
    </source>
</evidence>
<comment type="caution">
    <text evidence="11">The sequence shown here is derived from an EMBL/GenBank/DDBJ whole genome shotgun (WGS) entry which is preliminary data.</text>
</comment>
<feature type="transmembrane region" description="Helical" evidence="10">
    <location>
        <begin position="426"/>
        <end position="445"/>
    </location>
</feature>
<feature type="transmembrane region" description="Helical" evidence="10">
    <location>
        <begin position="159"/>
        <end position="183"/>
    </location>
</feature>
<feature type="transmembrane region" description="Helical" evidence="10">
    <location>
        <begin position="52"/>
        <end position="77"/>
    </location>
</feature>
<name>A0A437JTD0_9BURK</name>
<evidence type="ECO:0000256" key="10">
    <source>
        <dbReference type="SAM" id="Phobius"/>
    </source>
</evidence>
<organism evidence="11 12">
    <name type="scientific">Rubrivivax albus</name>
    <dbReference type="NCBI Taxonomy" id="2499835"/>
    <lineage>
        <taxon>Bacteria</taxon>
        <taxon>Pseudomonadati</taxon>
        <taxon>Pseudomonadota</taxon>
        <taxon>Betaproteobacteria</taxon>
        <taxon>Burkholderiales</taxon>
        <taxon>Sphaerotilaceae</taxon>
        <taxon>Rubrivivax</taxon>
    </lineage>
</organism>
<dbReference type="InterPro" id="IPR002528">
    <property type="entry name" value="MATE_fam"/>
</dbReference>
<evidence type="ECO:0000313" key="12">
    <source>
        <dbReference type="Proteomes" id="UP000288178"/>
    </source>
</evidence>
<feature type="transmembrane region" description="Helical" evidence="10">
    <location>
        <begin position="189"/>
        <end position="216"/>
    </location>
</feature>
<dbReference type="RefSeq" id="WP_128199713.1">
    <property type="nucleotide sequence ID" value="NZ_SACT01000006.1"/>
</dbReference>
<dbReference type="CDD" id="cd13131">
    <property type="entry name" value="MATE_NorM_like"/>
    <property type="match status" value="1"/>
</dbReference>
<dbReference type="GO" id="GO:0042910">
    <property type="term" value="F:xenobiotic transmembrane transporter activity"/>
    <property type="evidence" value="ECO:0007669"/>
    <property type="project" value="InterPro"/>
</dbReference>
<gene>
    <name evidence="11" type="ORF">ENE75_18015</name>
</gene>
<keyword evidence="8 10" id="KW-0472">Membrane</keyword>
<reference evidence="11 12" key="1">
    <citation type="submission" date="2019-01" db="EMBL/GenBank/DDBJ databases">
        <authorList>
            <person name="Chen W.-M."/>
        </authorList>
    </citation>
    <scope>NUCLEOTIDE SEQUENCE [LARGE SCALE GENOMIC DNA]</scope>
    <source>
        <strain evidence="11 12">ICH-3</strain>
    </source>
</reference>
<dbReference type="GO" id="GO:0005886">
    <property type="term" value="C:plasma membrane"/>
    <property type="evidence" value="ECO:0007669"/>
    <property type="project" value="UniProtKB-SubCell"/>
</dbReference>
<evidence type="ECO:0000256" key="7">
    <source>
        <dbReference type="ARBA" id="ARBA00023065"/>
    </source>
</evidence>
<dbReference type="InterPro" id="IPR048279">
    <property type="entry name" value="MdtK-like"/>
</dbReference>